<evidence type="ECO:0000256" key="2">
    <source>
        <dbReference type="RuleBase" id="RU003616"/>
    </source>
</evidence>
<dbReference type="SUPFAM" id="SSF49764">
    <property type="entry name" value="HSP20-like chaperones"/>
    <property type="match status" value="1"/>
</dbReference>
<evidence type="ECO:0000256" key="1">
    <source>
        <dbReference type="PROSITE-ProRule" id="PRU00285"/>
    </source>
</evidence>
<dbReference type="Pfam" id="PF00011">
    <property type="entry name" value="HSP20"/>
    <property type="match status" value="1"/>
</dbReference>
<dbReference type="EMBL" id="PEXV01000141">
    <property type="protein sequence ID" value="PIS41193.1"/>
    <property type="molecule type" value="Genomic_DNA"/>
</dbReference>
<name>A0A2H0YTW4_9BACT</name>
<protein>
    <submittedName>
        <fullName evidence="4">Hsp20/alpha crystallin family protein</fullName>
    </submittedName>
</protein>
<accession>A0A2H0YTW4</accession>
<comment type="similarity">
    <text evidence="1 2">Belongs to the small heat shock protein (HSP20) family.</text>
</comment>
<dbReference type="InterPro" id="IPR002068">
    <property type="entry name" value="A-crystallin/Hsp20_dom"/>
</dbReference>
<dbReference type="PROSITE" id="PS01031">
    <property type="entry name" value="SHSP"/>
    <property type="match status" value="1"/>
</dbReference>
<evidence type="ECO:0000259" key="3">
    <source>
        <dbReference type="PROSITE" id="PS01031"/>
    </source>
</evidence>
<feature type="domain" description="SHSP" evidence="3">
    <location>
        <begin position="27"/>
        <end position="139"/>
    </location>
</feature>
<dbReference type="CDD" id="cd06464">
    <property type="entry name" value="ACD_sHsps-like"/>
    <property type="match status" value="1"/>
</dbReference>
<reference evidence="5" key="1">
    <citation type="submission" date="2017-09" db="EMBL/GenBank/DDBJ databases">
        <title>Depth-based differentiation of microbial function through sediment-hosted aquifers and enrichment of novel symbionts in the deep terrestrial subsurface.</title>
        <authorList>
            <person name="Probst A.J."/>
            <person name="Ladd B."/>
            <person name="Jarett J.K."/>
            <person name="Geller-Mcgrath D.E."/>
            <person name="Sieber C.M.K."/>
            <person name="Emerson J.B."/>
            <person name="Anantharaman K."/>
            <person name="Thomas B.C."/>
            <person name="Malmstrom R."/>
            <person name="Stieglmeier M."/>
            <person name="Klingl A."/>
            <person name="Woyke T."/>
            <person name="Ryan C.M."/>
            <person name="Banfield J.F."/>
        </authorList>
    </citation>
    <scope>NUCLEOTIDE SEQUENCE [LARGE SCALE GENOMIC DNA]</scope>
</reference>
<evidence type="ECO:0000313" key="4">
    <source>
        <dbReference type="EMBL" id="PIS41193.1"/>
    </source>
</evidence>
<gene>
    <name evidence="4" type="ORF">COT25_04405</name>
</gene>
<dbReference type="Proteomes" id="UP000228711">
    <property type="component" value="Unassembled WGS sequence"/>
</dbReference>
<comment type="caution">
    <text evidence="4">The sequence shown here is derived from an EMBL/GenBank/DDBJ whole genome shotgun (WGS) entry which is preliminary data.</text>
</comment>
<sequence length="140" mass="16188">MAIIKWEPMNSMLDDFFNEEDVFMPMRRANRLVPAIDMYEDKDNVYIETALSGIDPEKVNITVEDDILKLEGSAEHKSEVDEKNYYRKEIRSGHFTRAVALPKKVKADQTKAEYKDGILKVTLPKSEDVKPKPIKVEVKK</sequence>
<dbReference type="AlphaFoldDB" id="A0A2H0YTW4"/>
<dbReference type="PANTHER" id="PTHR11527">
    <property type="entry name" value="HEAT-SHOCK PROTEIN 20 FAMILY MEMBER"/>
    <property type="match status" value="1"/>
</dbReference>
<dbReference type="InterPro" id="IPR031107">
    <property type="entry name" value="Small_HSP"/>
</dbReference>
<dbReference type="InterPro" id="IPR008978">
    <property type="entry name" value="HSP20-like_chaperone"/>
</dbReference>
<organism evidence="4 5">
    <name type="scientific">Candidatus Kerfeldbacteria bacterium CG08_land_8_20_14_0_20_42_7</name>
    <dbReference type="NCBI Taxonomy" id="2014245"/>
    <lineage>
        <taxon>Bacteria</taxon>
        <taxon>Candidatus Kerfeldiibacteriota</taxon>
    </lineage>
</organism>
<evidence type="ECO:0000313" key="5">
    <source>
        <dbReference type="Proteomes" id="UP000228711"/>
    </source>
</evidence>
<proteinExistence type="inferred from homology"/>
<dbReference type="Gene3D" id="2.60.40.790">
    <property type="match status" value="1"/>
</dbReference>